<dbReference type="InterPro" id="IPR008526">
    <property type="entry name" value="YedI"/>
</dbReference>
<dbReference type="EMBL" id="CP027792">
    <property type="protein sequence ID" value="AVP58050.1"/>
    <property type="molecule type" value="Genomic_DNA"/>
</dbReference>
<keyword evidence="1" id="KW-1133">Transmembrane helix</keyword>
<feature type="transmembrane region" description="Helical" evidence="1">
    <location>
        <begin position="191"/>
        <end position="213"/>
    </location>
</feature>
<sequence>MAGASLLTLLDDIATILDDVALMSKMAARKSVAMADDVSVMTKVAAQKTASVLGDDLALNAEQVSGVRADRELPVVWAVARGSLINKAILVPTALLISAFAPWAITPLLMLGGTYLCLEGVEKLAHHGAPAADRAEAALERVGGKAASAADIARLEKSKVRGAVRTDFILSAEIIVITLGTVAQADFMQQVMVLSAIAVLMTVGVYGLVAGIVKMDDVGLWLTRMPGRLACRIGQTLVTAAPKLMKGLAVAGTAAMFLVGGGIIVHGVPPLAHAIESAGAKLAGWPLGGVWEFLATHLLGALVGAAVGAVALGVWTLVQRLRGKA</sequence>
<keyword evidence="3" id="KW-1185">Reference proteome</keyword>
<dbReference type="PIRSF" id="PIRSF016660">
    <property type="entry name" value="YedI"/>
    <property type="match status" value="1"/>
</dbReference>
<proteinExistence type="predicted"/>
<dbReference type="Pfam" id="PF05661">
    <property type="entry name" value="DUF808"/>
    <property type="match status" value="1"/>
</dbReference>
<keyword evidence="1" id="KW-0472">Membrane</keyword>
<dbReference type="OrthoDB" id="9814178at2"/>
<evidence type="ECO:0000313" key="2">
    <source>
        <dbReference type="EMBL" id="AVP58050.1"/>
    </source>
</evidence>
<keyword evidence="1" id="KW-0812">Transmembrane</keyword>
<reference evidence="3" key="1">
    <citation type="submission" date="2018-03" db="EMBL/GenBank/DDBJ databases">
        <title>Genome sequencing of Melaminivora sp. strain SC2-7.</title>
        <authorList>
            <person name="Kim S.-J."/>
            <person name="Heo J."/>
            <person name="Ahn J.-H."/>
            <person name="Kwon S.-W."/>
        </authorList>
    </citation>
    <scope>NUCLEOTIDE SEQUENCE [LARGE SCALE GENOMIC DNA]</scope>
    <source>
        <strain evidence="3">SC2-7</strain>
    </source>
</reference>
<feature type="transmembrane region" description="Helical" evidence="1">
    <location>
        <begin position="248"/>
        <end position="268"/>
    </location>
</feature>
<evidence type="ECO:0000313" key="3">
    <source>
        <dbReference type="Proteomes" id="UP000241829"/>
    </source>
</evidence>
<protein>
    <submittedName>
        <fullName evidence="2">DUF808 domain-containing protein</fullName>
    </submittedName>
</protein>
<dbReference type="PANTHER" id="PTHR30503:SF3">
    <property type="entry name" value="INNER MEMBRANE PROTEIN YEDI"/>
    <property type="match status" value="1"/>
</dbReference>
<name>A0A2P1NLZ4_9BURK</name>
<feature type="transmembrane region" description="Helical" evidence="1">
    <location>
        <begin position="294"/>
        <end position="318"/>
    </location>
</feature>
<organism evidence="2 3">
    <name type="scientific">Pulveribacter suum</name>
    <dbReference type="NCBI Taxonomy" id="2116657"/>
    <lineage>
        <taxon>Bacteria</taxon>
        <taxon>Pseudomonadati</taxon>
        <taxon>Pseudomonadota</taxon>
        <taxon>Betaproteobacteria</taxon>
        <taxon>Burkholderiales</taxon>
        <taxon>Comamonadaceae</taxon>
        <taxon>Pulveribacter</taxon>
    </lineage>
</organism>
<dbReference type="Proteomes" id="UP000241829">
    <property type="component" value="Chromosome"/>
</dbReference>
<dbReference type="GO" id="GO:0005886">
    <property type="term" value="C:plasma membrane"/>
    <property type="evidence" value="ECO:0007669"/>
    <property type="project" value="TreeGrafter"/>
</dbReference>
<accession>A0A2P1NLZ4</accession>
<evidence type="ECO:0000256" key="1">
    <source>
        <dbReference type="SAM" id="Phobius"/>
    </source>
</evidence>
<dbReference type="PANTHER" id="PTHR30503">
    <property type="entry name" value="INNER MEMBRANE PROTEIN YEDI"/>
    <property type="match status" value="1"/>
</dbReference>
<dbReference type="KEGG" id="melm:C7H73_10490"/>
<dbReference type="RefSeq" id="WP_106846603.1">
    <property type="nucleotide sequence ID" value="NZ_CP027792.1"/>
</dbReference>
<dbReference type="AlphaFoldDB" id="A0A2P1NLZ4"/>
<gene>
    <name evidence="2" type="ORF">C7H73_10490</name>
</gene>